<gene>
    <name evidence="3" type="ORF">NP596_13145</name>
</gene>
<feature type="transmembrane region" description="Helical" evidence="1">
    <location>
        <begin position="263"/>
        <end position="285"/>
    </location>
</feature>
<comment type="caution">
    <text evidence="3">The sequence shown here is derived from an EMBL/GenBank/DDBJ whole genome shotgun (WGS) entry which is preliminary data.</text>
</comment>
<reference evidence="3 4" key="1">
    <citation type="submission" date="2022-07" db="EMBL/GenBank/DDBJ databases">
        <title>Methylomonas rivi sp. nov., Methylomonas rosea sp. nov., Methylomonas aureus sp. nov. and Methylomonas subterranea sp. nov., four novel methanotrophs isolated from a freshwater creek and the deep terrestrial subsurface.</title>
        <authorList>
            <person name="Abin C."/>
            <person name="Sankaranarayanan K."/>
            <person name="Garner C."/>
            <person name="Sindelar R."/>
            <person name="Kotary K."/>
            <person name="Garner R."/>
            <person name="Barclay S."/>
            <person name="Lawson P."/>
            <person name="Krumholz L."/>
        </authorList>
    </citation>
    <scope>NUCLEOTIDE SEQUENCE [LARGE SCALE GENOMIC DNA]</scope>
    <source>
        <strain evidence="3 4">WSC-6</strain>
    </source>
</reference>
<dbReference type="EMBL" id="JANIBK010000071">
    <property type="protein sequence ID" value="MCQ8129402.1"/>
    <property type="molecule type" value="Genomic_DNA"/>
</dbReference>
<dbReference type="Pfam" id="PF09935">
    <property type="entry name" value="DUF2167"/>
    <property type="match status" value="1"/>
</dbReference>
<sequence>MLNTLLRLFILLLSLDFSAPALAQEQTEQITVEEFLAALKFQPGTIQLPGGIASLNLPDTFRYLAPEDAERLLTQGWGNPGGYNTLGMILPANVNPLGMDGWGVIITYEEDGHVNDDDADTIDYGALLKDMQEATEQANEERKNQGYDALTLVGWAETPTYDRASHKLYWAKELASDRAEQHTLNYNIRLLGRKGVLVLNAVAGMEQIDTIKAEMQNVVAFSNFTPGNGYTDFNADTDKAATYGIAALVAGGAAAKMGLFAKLFALLIAFKKLIILGAIGLGALLKNLFGRKKKAAEHL</sequence>
<protein>
    <submittedName>
        <fullName evidence="3">DUF2167 domain-containing protein</fullName>
    </submittedName>
</protein>
<proteinExistence type="predicted"/>
<accession>A0ABT1U6H4</accession>
<dbReference type="RefSeq" id="WP_256615834.1">
    <property type="nucleotide sequence ID" value="NZ_JANIBK010000071.1"/>
</dbReference>
<evidence type="ECO:0000256" key="2">
    <source>
        <dbReference type="SAM" id="SignalP"/>
    </source>
</evidence>
<evidence type="ECO:0000313" key="3">
    <source>
        <dbReference type="EMBL" id="MCQ8129402.1"/>
    </source>
</evidence>
<keyword evidence="2" id="KW-0732">Signal</keyword>
<evidence type="ECO:0000256" key="1">
    <source>
        <dbReference type="SAM" id="Phobius"/>
    </source>
</evidence>
<evidence type="ECO:0000313" key="4">
    <source>
        <dbReference type="Proteomes" id="UP001524586"/>
    </source>
</evidence>
<dbReference type="Proteomes" id="UP001524586">
    <property type="component" value="Unassembled WGS sequence"/>
</dbReference>
<keyword evidence="4" id="KW-1185">Reference proteome</keyword>
<organism evidence="3 4">
    <name type="scientific">Methylomonas rivi</name>
    <dbReference type="NCBI Taxonomy" id="2952226"/>
    <lineage>
        <taxon>Bacteria</taxon>
        <taxon>Pseudomonadati</taxon>
        <taxon>Pseudomonadota</taxon>
        <taxon>Gammaproteobacteria</taxon>
        <taxon>Methylococcales</taxon>
        <taxon>Methylococcaceae</taxon>
        <taxon>Methylomonas</taxon>
    </lineage>
</organism>
<dbReference type="InterPro" id="IPR018682">
    <property type="entry name" value="DUF2167_membr"/>
</dbReference>
<feature type="chain" id="PRO_5046820856" evidence="2">
    <location>
        <begin position="24"/>
        <end position="299"/>
    </location>
</feature>
<keyword evidence="1" id="KW-1133">Transmembrane helix</keyword>
<keyword evidence="1" id="KW-0812">Transmembrane</keyword>
<keyword evidence="1" id="KW-0472">Membrane</keyword>
<name>A0ABT1U6H4_9GAMM</name>
<feature type="signal peptide" evidence="2">
    <location>
        <begin position="1"/>
        <end position="23"/>
    </location>
</feature>